<comment type="caution">
    <text evidence="7">The sequence shown here is derived from an EMBL/GenBank/DDBJ whole genome shotgun (WGS) entry which is preliminary data.</text>
</comment>
<dbReference type="PANTHER" id="PTHR22911:SF6">
    <property type="entry name" value="SOLUTE CARRIER FAMILY 35 MEMBER G1"/>
    <property type="match status" value="1"/>
</dbReference>
<evidence type="ECO:0000256" key="3">
    <source>
        <dbReference type="ARBA" id="ARBA00022989"/>
    </source>
</evidence>
<evidence type="ECO:0000313" key="8">
    <source>
        <dbReference type="Proteomes" id="UP001164286"/>
    </source>
</evidence>
<proteinExistence type="predicted"/>
<evidence type="ECO:0000256" key="6">
    <source>
        <dbReference type="SAM" id="Phobius"/>
    </source>
</evidence>
<feature type="transmembrane region" description="Helical" evidence="6">
    <location>
        <begin position="100"/>
        <end position="118"/>
    </location>
</feature>
<dbReference type="EMBL" id="JAKWFO010000004">
    <property type="protein sequence ID" value="KAI9637704.1"/>
    <property type="molecule type" value="Genomic_DNA"/>
</dbReference>
<dbReference type="GeneID" id="77727719"/>
<feature type="transmembrane region" description="Helical" evidence="6">
    <location>
        <begin position="124"/>
        <end position="143"/>
    </location>
</feature>
<protein>
    <recommendedName>
        <fullName evidence="9">EamA domain-containing protein</fullName>
    </recommendedName>
</protein>
<feature type="transmembrane region" description="Helical" evidence="6">
    <location>
        <begin position="40"/>
        <end position="59"/>
    </location>
</feature>
<sequence length="361" mass="38924">MLDSIQRYAGPLIAVLANLGFTLMDAAAQSCTQHGLAPGQVAFSRMLLTLPFIAIYIIFRQPALLDQLDPRSRPFQHKEAIAAEPETLLVRNPALAARLIWLRSFLTSVELCLMYAALSRIPLSEFVSVFMTRAFLIGFLCWILLKEAFGWRLQLAAGISTIAVALIVQPPFLFGDPVSGDAGTRVSGFLLCLACFIVDTLEMVVLRAIGAGPNPSIMMLGYATTCVLVGPCFMLVAGESFTWPTTSLVYFELAVVAGIGLVAQLAFVKAMQMETGGIMSVISYAQIPMSLLVQCLAVGTIPNVLQVLGMGAILISGVWAVPLMAQISEKRKEEEGEIDGSRTDSYTLLPVQADPEGQSTK</sequence>
<evidence type="ECO:0000256" key="4">
    <source>
        <dbReference type="ARBA" id="ARBA00023136"/>
    </source>
</evidence>
<feature type="transmembrane region" description="Helical" evidence="6">
    <location>
        <begin position="280"/>
        <end position="301"/>
    </location>
</feature>
<evidence type="ECO:0000256" key="1">
    <source>
        <dbReference type="ARBA" id="ARBA00004141"/>
    </source>
</evidence>
<dbReference type="Proteomes" id="UP001164286">
    <property type="component" value="Unassembled WGS sequence"/>
</dbReference>
<dbReference type="RefSeq" id="XP_052947481.1">
    <property type="nucleotide sequence ID" value="XM_053088514.1"/>
</dbReference>
<keyword evidence="4 6" id="KW-0472">Membrane</keyword>
<feature type="transmembrane region" description="Helical" evidence="6">
    <location>
        <begin position="248"/>
        <end position="268"/>
    </location>
</feature>
<dbReference type="InterPro" id="IPR037185">
    <property type="entry name" value="EmrE-like"/>
</dbReference>
<feature type="compositionally biased region" description="Basic and acidic residues" evidence="5">
    <location>
        <begin position="331"/>
        <end position="342"/>
    </location>
</feature>
<name>A0AA38HEX9_9TREE</name>
<evidence type="ECO:0000313" key="7">
    <source>
        <dbReference type="EMBL" id="KAI9637704.1"/>
    </source>
</evidence>
<comment type="subcellular location">
    <subcellularLocation>
        <location evidence="1">Membrane</location>
        <topology evidence="1">Multi-pass membrane protein</topology>
    </subcellularLocation>
</comment>
<evidence type="ECO:0000256" key="5">
    <source>
        <dbReference type="SAM" id="MobiDB-lite"/>
    </source>
</evidence>
<keyword evidence="2 6" id="KW-0812">Transmembrane</keyword>
<feature type="region of interest" description="Disordered" evidence="5">
    <location>
        <begin position="331"/>
        <end position="361"/>
    </location>
</feature>
<keyword evidence="8" id="KW-1185">Reference proteome</keyword>
<dbReference type="AlphaFoldDB" id="A0AA38HEX9"/>
<evidence type="ECO:0000256" key="2">
    <source>
        <dbReference type="ARBA" id="ARBA00022692"/>
    </source>
</evidence>
<gene>
    <name evidence="7" type="ORF">MKK02DRAFT_32491</name>
</gene>
<dbReference type="PANTHER" id="PTHR22911">
    <property type="entry name" value="ACYL-MALONYL CONDENSING ENZYME-RELATED"/>
    <property type="match status" value="1"/>
</dbReference>
<accession>A0AA38HEX9</accession>
<feature type="transmembrane region" description="Helical" evidence="6">
    <location>
        <begin position="155"/>
        <end position="174"/>
    </location>
</feature>
<dbReference type="GO" id="GO:0016020">
    <property type="term" value="C:membrane"/>
    <property type="evidence" value="ECO:0007669"/>
    <property type="project" value="UniProtKB-SubCell"/>
</dbReference>
<feature type="transmembrane region" description="Helical" evidence="6">
    <location>
        <begin position="186"/>
        <end position="205"/>
    </location>
</feature>
<keyword evidence="3 6" id="KW-1133">Transmembrane helix</keyword>
<feature type="transmembrane region" description="Helical" evidence="6">
    <location>
        <begin position="217"/>
        <end position="236"/>
    </location>
</feature>
<dbReference type="SUPFAM" id="SSF103481">
    <property type="entry name" value="Multidrug resistance efflux transporter EmrE"/>
    <property type="match status" value="2"/>
</dbReference>
<organism evidence="7 8">
    <name type="scientific">Dioszegia hungarica</name>
    <dbReference type="NCBI Taxonomy" id="4972"/>
    <lineage>
        <taxon>Eukaryota</taxon>
        <taxon>Fungi</taxon>
        <taxon>Dikarya</taxon>
        <taxon>Basidiomycota</taxon>
        <taxon>Agaricomycotina</taxon>
        <taxon>Tremellomycetes</taxon>
        <taxon>Tremellales</taxon>
        <taxon>Bulleribasidiaceae</taxon>
        <taxon>Dioszegia</taxon>
    </lineage>
</organism>
<reference evidence="7" key="1">
    <citation type="journal article" date="2022" name="G3 (Bethesda)">
        <title>High quality genome of the basidiomycete yeast Dioszegia hungarica PDD-24b-2 isolated from cloud water.</title>
        <authorList>
            <person name="Jarrige D."/>
            <person name="Haridas S."/>
            <person name="Bleykasten-Grosshans C."/>
            <person name="Joly M."/>
            <person name="Nadalig T."/>
            <person name="Sancelme M."/>
            <person name="Vuilleumier S."/>
            <person name="Grigoriev I.V."/>
            <person name="Amato P."/>
            <person name="Bringel F."/>
        </authorList>
    </citation>
    <scope>NUCLEOTIDE SEQUENCE</scope>
    <source>
        <strain evidence="7">PDD-24b-2</strain>
    </source>
</reference>
<evidence type="ECO:0008006" key="9">
    <source>
        <dbReference type="Google" id="ProtNLM"/>
    </source>
</evidence>
<feature type="transmembrane region" description="Helical" evidence="6">
    <location>
        <begin position="307"/>
        <end position="325"/>
    </location>
</feature>